<evidence type="ECO:0000313" key="4">
    <source>
        <dbReference type="Proteomes" id="UP001321749"/>
    </source>
</evidence>
<organism evidence="3 4">
    <name type="scientific">Cladorrhinum samala</name>
    <dbReference type="NCBI Taxonomy" id="585594"/>
    <lineage>
        <taxon>Eukaryota</taxon>
        <taxon>Fungi</taxon>
        <taxon>Dikarya</taxon>
        <taxon>Ascomycota</taxon>
        <taxon>Pezizomycotina</taxon>
        <taxon>Sordariomycetes</taxon>
        <taxon>Sordariomycetidae</taxon>
        <taxon>Sordariales</taxon>
        <taxon>Podosporaceae</taxon>
        <taxon>Cladorrhinum</taxon>
    </lineage>
</organism>
<feature type="region of interest" description="Disordered" evidence="1">
    <location>
        <begin position="396"/>
        <end position="438"/>
    </location>
</feature>
<keyword evidence="2" id="KW-0812">Transmembrane</keyword>
<evidence type="ECO:0000313" key="3">
    <source>
        <dbReference type="EMBL" id="KAK4462707.1"/>
    </source>
</evidence>
<keyword evidence="2" id="KW-0472">Membrane</keyword>
<reference evidence="3" key="2">
    <citation type="submission" date="2023-06" db="EMBL/GenBank/DDBJ databases">
        <authorList>
            <consortium name="Lawrence Berkeley National Laboratory"/>
            <person name="Mondo S.J."/>
            <person name="Hensen N."/>
            <person name="Bonometti L."/>
            <person name="Westerberg I."/>
            <person name="Brannstrom I.O."/>
            <person name="Guillou S."/>
            <person name="Cros-Aarteil S."/>
            <person name="Calhoun S."/>
            <person name="Haridas S."/>
            <person name="Kuo A."/>
            <person name="Pangilinan J."/>
            <person name="Riley R."/>
            <person name="Labutti K."/>
            <person name="Andreopoulos B."/>
            <person name="Lipzen A."/>
            <person name="Chen C."/>
            <person name="Yanf M."/>
            <person name="Daum C."/>
            <person name="Ng V."/>
            <person name="Clum A."/>
            <person name="Steindorff A."/>
            <person name="Ohm R."/>
            <person name="Martin F."/>
            <person name="Silar P."/>
            <person name="Natvig D."/>
            <person name="Lalanne C."/>
            <person name="Gautier V."/>
            <person name="Ament-Velasquez S.L."/>
            <person name="Kruys A."/>
            <person name="Hutchinson M.I."/>
            <person name="Powell A.J."/>
            <person name="Barry K."/>
            <person name="Miller A.N."/>
            <person name="Grigoriev I.V."/>
            <person name="Debuchy R."/>
            <person name="Gladieux P."/>
            <person name="Thoren M.H."/>
            <person name="Johannesson H."/>
        </authorList>
    </citation>
    <scope>NUCLEOTIDE SEQUENCE</scope>
    <source>
        <strain evidence="3">PSN324</strain>
    </source>
</reference>
<protein>
    <recommendedName>
        <fullName evidence="5">MARVEL domain-containing protein</fullName>
    </recommendedName>
</protein>
<accession>A0AAV9HP84</accession>
<dbReference type="AlphaFoldDB" id="A0AAV9HP84"/>
<reference evidence="3" key="1">
    <citation type="journal article" date="2023" name="Mol. Phylogenet. Evol.">
        <title>Genome-scale phylogeny and comparative genomics of the fungal order Sordariales.</title>
        <authorList>
            <person name="Hensen N."/>
            <person name="Bonometti L."/>
            <person name="Westerberg I."/>
            <person name="Brannstrom I.O."/>
            <person name="Guillou S."/>
            <person name="Cros-Aarteil S."/>
            <person name="Calhoun S."/>
            <person name="Haridas S."/>
            <person name="Kuo A."/>
            <person name="Mondo S."/>
            <person name="Pangilinan J."/>
            <person name="Riley R."/>
            <person name="LaButti K."/>
            <person name="Andreopoulos B."/>
            <person name="Lipzen A."/>
            <person name="Chen C."/>
            <person name="Yan M."/>
            <person name="Daum C."/>
            <person name="Ng V."/>
            <person name="Clum A."/>
            <person name="Steindorff A."/>
            <person name="Ohm R.A."/>
            <person name="Martin F."/>
            <person name="Silar P."/>
            <person name="Natvig D.O."/>
            <person name="Lalanne C."/>
            <person name="Gautier V."/>
            <person name="Ament-Velasquez S.L."/>
            <person name="Kruys A."/>
            <person name="Hutchinson M.I."/>
            <person name="Powell A.J."/>
            <person name="Barry K."/>
            <person name="Miller A.N."/>
            <person name="Grigoriev I.V."/>
            <person name="Debuchy R."/>
            <person name="Gladieux P."/>
            <person name="Hiltunen Thoren M."/>
            <person name="Johannesson H."/>
        </authorList>
    </citation>
    <scope>NUCLEOTIDE SEQUENCE</scope>
    <source>
        <strain evidence="3">PSN324</strain>
    </source>
</reference>
<comment type="caution">
    <text evidence="3">The sequence shown here is derived from an EMBL/GenBank/DDBJ whole genome shotgun (WGS) entry which is preliminary data.</text>
</comment>
<evidence type="ECO:0008006" key="5">
    <source>
        <dbReference type="Google" id="ProtNLM"/>
    </source>
</evidence>
<proteinExistence type="predicted"/>
<feature type="compositionally biased region" description="Polar residues" evidence="1">
    <location>
        <begin position="210"/>
        <end position="227"/>
    </location>
</feature>
<keyword evidence="4" id="KW-1185">Reference proteome</keyword>
<gene>
    <name evidence="3" type="ORF">QBC42DRAFT_76679</name>
</gene>
<feature type="transmembrane region" description="Helical" evidence="2">
    <location>
        <begin position="156"/>
        <end position="179"/>
    </location>
</feature>
<evidence type="ECO:0000256" key="2">
    <source>
        <dbReference type="SAM" id="Phobius"/>
    </source>
</evidence>
<feature type="transmembrane region" description="Helical" evidence="2">
    <location>
        <begin position="45"/>
        <end position="64"/>
    </location>
</feature>
<dbReference type="Proteomes" id="UP001321749">
    <property type="component" value="Unassembled WGS sequence"/>
</dbReference>
<evidence type="ECO:0000256" key="1">
    <source>
        <dbReference type="SAM" id="MobiDB-lite"/>
    </source>
</evidence>
<feature type="compositionally biased region" description="Polar residues" evidence="1">
    <location>
        <begin position="264"/>
        <end position="279"/>
    </location>
</feature>
<feature type="transmembrane region" description="Helical" evidence="2">
    <location>
        <begin position="76"/>
        <end position="103"/>
    </location>
</feature>
<dbReference type="EMBL" id="MU864968">
    <property type="protein sequence ID" value="KAK4462707.1"/>
    <property type="molecule type" value="Genomic_DNA"/>
</dbReference>
<name>A0AAV9HP84_9PEZI</name>
<feature type="region of interest" description="Disordered" evidence="1">
    <location>
        <begin position="207"/>
        <end position="363"/>
    </location>
</feature>
<feature type="compositionally biased region" description="Low complexity" evidence="1">
    <location>
        <begin position="244"/>
        <end position="258"/>
    </location>
</feature>
<sequence length="438" mass="48070">MWESSTWHYAARTIQLLGTLTSTGFHGFVTSWVHKKKLGLSRNMVVLQLLITALFLYTIFTIILQKKKKGSKKSNWLVILVVFDVICCGALLGIITLLAHAGLPIHCAGMTRNDYRPKDAPPIDPSNPKFSTNRFSDEIGPKRGGLDGFCNYERTYFYVANALVFTYIITIVIAMVRIVEQRMSKSSKFDTDDEEINLKELDAVVPSPLESISPNRVDPLSQQNLAQHSPPAPASEGIITRSNSLRSTFTAATTSTRSGPSGARPTSTSSCGPYRTNTIPRRPVGFGQHSPAAPFQGRVPQPSAGFSPIPLDDDSAEAALVSDGMRPPGLQSQPLPQLQPQPQSQSQPLQSHHYRQQSRDHGAQYQQFPRMPMLLEEDQMSISTERTDADAQHALVSDGMRPSAPMLPPYEPGRNQMPGHGEGDSEGMRLSGYGKGGR</sequence>
<feature type="compositionally biased region" description="Low complexity" evidence="1">
    <location>
        <begin position="327"/>
        <end position="351"/>
    </location>
</feature>
<keyword evidence="2" id="KW-1133">Transmembrane helix</keyword>